<evidence type="ECO:0000256" key="3">
    <source>
        <dbReference type="ARBA" id="ARBA00022448"/>
    </source>
</evidence>
<dbReference type="PANTHER" id="PTHR42810:SF4">
    <property type="entry name" value="URIC ACID TRANSPORTER UACT"/>
    <property type="match status" value="1"/>
</dbReference>
<feature type="region of interest" description="Disordered" evidence="7">
    <location>
        <begin position="1"/>
        <end position="30"/>
    </location>
</feature>
<feature type="transmembrane region" description="Helical" evidence="8">
    <location>
        <begin position="157"/>
        <end position="178"/>
    </location>
</feature>
<reference evidence="9" key="1">
    <citation type="submission" date="2021-01" db="EMBL/GenBank/DDBJ databases">
        <title>Metabolic potential, ecology and presence of endohyphal bacteria is reflected in genomic diversity of Mucoromycotina.</title>
        <authorList>
            <person name="Muszewska A."/>
            <person name="Okrasinska A."/>
            <person name="Steczkiewicz K."/>
            <person name="Drgas O."/>
            <person name="Orlowska M."/>
            <person name="Perlinska-Lenart U."/>
            <person name="Aleksandrzak-Piekarczyk T."/>
            <person name="Szatraj K."/>
            <person name="Zielenkiewicz U."/>
            <person name="Pilsyk S."/>
            <person name="Malc E."/>
            <person name="Mieczkowski P."/>
            <person name="Kruszewska J.S."/>
            <person name="Biernat P."/>
            <person name="Pawlowska J."/>
        </authorList>
    </citation>
    <scope>NUCLEOTIDE SEQUENCE</scope>
    <source>
        <strain evidence="9">WA0000018081</strain>
    </source>
</reference>
<protein>
    <recommendedName>
        <fullName evidence="11">Xanthine/uracil permease</fullName>
    </recommendedName>
</protein>
<keyword evidence="10" id="KW-1185">Reference proteome</keyword>
<keyword evidence="4 8" id="KW-0812">Transmembrane</keyword>
<proteinExistence type="inferred from homology"/>
<comment type="subcellular location">
    <subcellularLocation>
        <location evidence="1">Membrane</location>
        <topology evidence="1">Multi-pass membrane protein</topology>
    </subcellularLocation>
</comment>
<dbReference type="GO" id="GO:0042907">
    <property type="term" value="F:xanthine transmembrane transporter activity"/>
    <property type="evidence" value="ECO:0007669"/>
    <property type="project" value="TreeGrafter"/>
</dbReference>
<evidence type="ECO:0000256" key="6">
    <source>
        <dbReference type="ARBA" id="ARBA00023136"/>
    </source>
</evidence>
<evidence type="ECO:0000313" key="10">
    <source>
        <dbReference type="Proteomes" id="UP000613177"/>
    </source>
</evidence>
<evidence type="ECO:0000256" key="7">
    <source>
        <dbReference type="SAM" id="MobiDB-lite"/>
    </source>
</evidence>
<evidence type="ECO:0000313" key="9">
    <source>
        <dbReference type="EMBL" id="KAG2229407.1"/>
    </source>
</evidence>
<comment type="caution">
    <text evidence="9">The sequence shown here is derived from an EMBL/GenBank/DDBJ whole genome shotgun (WGS) entry which is preliminary data.</text>
</comment>
<feature type="compositionally biased region" description="Polar residues" evidence="7">
    <location>
        <begin position="1"/>
        <end position="12"/>
    </location>
</feature>
<dbReference type="EMBL" id="JAEPRE010000276">
    <property type="protein sequence ID" value="KAG2229407.1"/>
    <property type="molecule type" value="Genomic_DNA"/>
</dbReference>
<evidence type="ECO:0000256" key="8">
    <source>
        <dbReference type="SAM" id="Phobius"/>
    </source>
</evidence>
<feature type="transmembrane region" description="Helical" evidence="8">
    <location>
        <begin position="394"/>
        <end position="416"/>
    </location>
</feature>
<evidence type="ECO:0000256" key="5">
    <source>
        <dbReference type="ARBA" id="ARBA00022989"/>
    </source>
</evidence>
<evidence type="ECO:0000256" key="4">
    <source>
        <dbReference type="ARBA" id="ARBA00022692"/>
    </source>
</evidence>
<dbReference type="Proteomes" id="UP000613177">
    <property type="component" value="Unassembled WGS sequence"/>
</dbReference>
<feature type="transmembrane region" description="Helical" evidence="8">
    <location>
        <begin position="119"/>
        <end position="137"/>
    </location>
</feature>
<feature type="transmembrane region" description="Helical" evidence="8">
    <location>
        <begin position="290"/>
        <end position="308"/>
    </location>
</feature>
<organism evidence="9 10">
    <name type="scientific">Thamnidium elegans</name>
    <dbReference type="NCBI Taxonomy" id="101142"/>
    <lineage>
        <taxon>Eukaryota</taxon>
        <taxon>Fungi</taxon>
        <taxon>Fungi incertae sedis</taxon>
        <taxon>Mucoromycota</taxon>
        <taxon>Mucoromycotina</taxon>
        <taxon>Mucoromycetes</taxon>
        <taxon>Mucorales</taxon>
        <taxon>Mucorineae</taxon>
        <taxon>Mucoraceae</taxon>
        <taxon>Thamnidium</taxon>
    </lineage>
</organism>
<keyword evidence="6 8" id="KW-0472">Membrane</keyword>
<name>A0A8H7SJQ1_9FUNG</name>
<dbReference type="Pfam" id="PF00860">
    <property type="entry name" value="Xan_ur_permease"/>
    <property type="match status" value="1"/>
</dbReference>
<evidence type="ECO:0000256" key="2">
    <source>
        <dbReference type="ARBA" id="ARBA00008821"/>
    </source>
</evidence>
<evidence type="ECO:0000256" key="1">
    <source>
        <dbReference type="ARBA" id="ARBA00004141"/>
    </source>
</evidence>
<feature type="transmembrane region" description="Helical" evidence="8">
    <location>
        <begin position="362"/>
        <end position="382"/>
    </location>
</feature>
<comment type="similarity">
    <text evidence="2">Belongs to the nucleobase:cation symporter-2 (NCS2) (TC 2.A.40) family.</text>
</comment>
<feature type="transmembrane region" description="Helical" evidence="8">
    <location>
        <begin position="185"/>
        <end position="202"/>
    </location>
</feature>
<feature type="transmembrane region" description="Helical" evidence="8">
    <location>
        <begin position="238"/>
        <end position="259"/>
    </location>
</feature>
<sequence>MNNDIRSTYSNSTRRENGSPTEKYDEEDLRPNYSRKQRLANKLKNYFPHYSLQTSGVVKIKERPTWILCIAYGMQHVLAMFSGVIILPLILGYDSNTSLFFSGLSTIVFFIVTGGRVPAYLGCSGSATSIILSITGYDYTSSSGLNPNTSQVQGAMLILSILYTIVAVIVIIFGYAWLEFLMPPVVTGSIITSIGIHLAFISYSEITKSPFDSYMSAVTAGSIILISIYAPTKSLRRISLLLGAIIGYAVHAICGTKNIGPTINYSEIVSSPWLRAPTIHYNIEFNEHSIGMMMPLLIILLAENLGHMKAIESIMTNEKPLMKYVGRAYLGDAFGCMMASLGGTLPFTTYADNIGVLSVTQVFSTLVILCAAVIAMLLGFFAKFSAIVGSIPAGVLGGVTLILYSLITITGIKIWVDNKVDFNGGIPVVLAAVIQTPLKLGILQLDGIGVATFLSIILHQLLRGHEFLKHCMRRN</sequence>
<feature type="transmembrane region" description="Helical" evidence="8">
    <location>
        <begin position="442"/>
        <end position="462"/>
    </location>
</feature>
<dbReference type="PANTHER" id="PTHR42810">
    <property type="entry name" value="PURINE PERMEASE C1399.01C-RELATED"/>
    <property type="match status" value="1"/>
</dbReference>
<dbReference type="AlphaFoldDB" id="A0A8H7SJQ1"/>
<dbReference type="InterPro" id="IPR006043">
    <property type="entry name" value="NCS2"/>
</dbReference>
<keyword evidence="5 8" id="KW-1133">Transmembrane helix</keyword>
<evidence type="ECO:0008006" key="11">
    <source>
        <dbReference type="Google" id="ProtNLM"/>
    </source>
</evidence>
<feature type="transmembrane region" description="Helical" evidence="8">
    <location>
        <begin position="66"/>
        <end position="90"/>
    </location>
</feature>
<accession>A0A8H7SJQ1</accession>
<feature type="transmembrane region" description="Helical" evidence="8">
    <location>
        <begin position="329"/>
        <end position="350"/>
    </location>
</feature>
<gene>
    <name evidence="9" type="ORF">INT48_000970</name>
</gene>
<feature type="transmembrane region" description="Helical" evidence="8">
    <location>
        <begin position="96"/>
        <end position="112"/>
    </location>
</feature>
<dbReference type="GO" id="GO:0005886">
    <property type="term" value="C:plasma membrane"/>
    <property type="evidence" value="ECO:0007669"/>
    <property type="project" value="TreeGrafter"/>
</dbReference>
<feature type="transmembrane region" description="Helical" evidence="8">
    <location>
        <begin position="214"/>
        <end position="231"/>
    </location>
</feature>
<keyword evidence="3" id="KW-0813">Transport</keyword>